<dbReference type="AlphaFoldDB" id="A0A3M7QK85"/>
<comment type="similarity">
    <text evidence="3">Belongs to the ZMYND10 family.</text>
</comment>
<evidence type="ECO:0000256" key="10">
    <source>
        <dbReference type="ARBA" id="ARBA00023136"/>
    </source>
</evidence>
<dbReference type="PANTHER" id="PTHR13244">
    <property type="entry name" value="ZINC FINGER MYND DOMAIN CONTAINING PROTEIN 10"/>
    <property type="match status" value="1"/>
</dbReference>
<evidence type="ECO:0000256" key="4">
    <source>
        <dbReference type="ARBA" id="ARBA00016317"/>
    </source>
</evidence>
<dbReference type="FunFam" id="6.10.140.2220:FF:000009">
    <property type="entry name" value="Zinc finger MYND domain-containing protein 10"/>
    <property type="match status" value="1"/>
</dbReference>
<evidence type="ECO:0000256" key="5">
    <source>
        <dbReference type="ARBA" id="ARBA00022475"/>
    </source>
</evidence>
<evidence type="ECO:0000256" key="11">
    <source>
        <dbReference type="ARBA" id="ARBA00023212"/>
    </source>
</evidence>
<dbReference type="InterPro" id="IPR002893">
    <property type="entry name" value="Znf_MYND"/>
</dbReference>
<dbReference type="EMBL" id="REGN01005888">
    <property type="protein sequence ID" value="RNA11682.1"/>
    <property type="molecule type" value="Genomic_DNA"/>
</dbReference>
<comment type="subcellular location">
    <subcellularLocation>
        <location evidence="1">Apical cell membrane</location>
    </subcellularLocation>
    <subcellularLocation>
        <location evidence="2">Cytoplasm</location>
        <location evidence="2">Cytoskeleton</location>
        <location evidence="2">Microtubule organizing center</location>
        <location evidence="2">Centrosome</location>
    </subcellularLocation>
    <subcellularLocation>
        <location evidence="12">Dynein axonemal particle</location>
    </subcellularLocation>
</comment>
<evidence type="ECO:0000313" key="16">
    <source>
        <dbReference type="EMBL" id="RNA11682.1"/>
    </source>
</evidence>
<evidence type="ECO:0000256" key="1">
    <source>
        <dbReference type="ARBA" id="ARBA00004221"/>
    </source>
</evidence>
<dbReference type="GO" id="GO:0036159">
    <property type="term" value="P:inner dynein arm assembly"/>
    <property type="evidence" value="ECO:0007669"/>
    <property type="project" value="TreeGrafter"/>
</dbReference>
<keyword evidence="10" id="KW-0472">Membrane</keyword>
<keyword evidence="9" id="KW-0862">Zinc</keyword>
<evidence type="ECO:0000256" key="12">
    <source>
        <dbReference type="ARBA" id="ARBA00024190"/>
    </source>
</evidence>
<reference evidence="16 17" key="1">
    <citation type="journal article" date="2018" name="Sci. Rep.">
        <title>Genomic signatures of local adaptation to the degree of environmental predictability in rotifers.</title>
        <authorList>
            <person name="Franch-Gras L."/>
            <person name="Hahn C."/>
            <person name="Garcia-Roger E.M."/>
            <person name="Carmona M.J."/>
            <person name="Serra M."/>
            <person name="Gomez A."/>
        </authorList>
    </citation>
    <scope>NUCLEOTIDE SEQUENCE [LARGE SCALE GENOMIC DNA]</scope>
    <source>
        <strain evidence="16">HYR1</strain>
    </source>
</reference>
<dbReference type="Gene3D" id="6.10.140.2220">
    <property type="match status" value="1"/>
</dbReference>
<dbReference type="Pfam" id="PF01753">
    <property type="entry name" value="zf-MYND"/>
    <property type="match status" value="1"/>
</dbReference>
<dbReference type="GO" id="GO:0036158">
    <property type="term" value="P:outer dynein arm assembly"/>
    <property type="evidence" value="ECO:0007669"/>
    <property type="project" value="TreeGrafter"/>
</dbReference>
<comment type="function">
    <text evidence="13">Plays a role in axonemal structure organization and motility. Involved in axonemal pre-assembly of inner and outer dynein arms (IDA and ODA, respectively) for proper axoneme building for cilia motility. May act by indirectly regulating transcription of dynein proteins.</text>
</comment>
<evidence type="ECO:0000256" key="7">
    <source>
        <dbReference type="ARBA" id="ARBA00022723"/>
    </source>
</evidence>
<keyword evidence="8 14" id="KW-0863">Zinc-finger</keyword>
<organism evidence="16 17">
    <name type="scientific">Brachionus plicatilis</name>
    <name type="common">Marine rotifer</name>
    <name type="synonym">Brachionus muelleri</name>
    <dbReference type="NCBI Taxonomy" id="10195"/>
    <lineage>
        <taxon>Eukaryota</taxon>
        <taxon>Metazoa</taxon>
        <taxon>Spiralia</taxon>
        <taxon>Gnathifera</taxon>
        <taxon>Rotifera</taxon>
        <taxon>Eurotatoria</taxon>
        <taxon>Monogononta</taxon>
        <taxon>Pseudotrocha</taxon>
        <taxon>Ploima</taxon>
        <taxon>Brachionidae</taxon>
        <taxon>Brachionus</taxon>
    </lineage>
</organism>
<dbReference type="PROSITE" id="PS50865">
    <property type="entry name" value="ZF_MYND_2"/>
    <property type="match status" value="1"/>
</dbReference>
<dbReference type="GO" id="GO:0044458">
    <property type="term" value="P:motile cilium assembly"/>
    <property type="evidence" value="ECO:0007669"/>
    <property type="project" value="TreeGrafter"/>
</dbReference>
<evidence type="ECO:0000256" key="14">
    <source>
        <dbReference type="PROSITE-ProRule" id="PRU00134"/>
    </source>
</evidence>
<dbReference type="Proteomes" id="UP000276133">
    <property type="component" value="Unassembled WGS sequence"/>
</dbReference>
<dbReference type="SUPFAM" id="SSF144232">
    <property type="entry name" value="HIT/MYND zinc finger-like"/>
    <property type="match status" value="1"/>
</dbReference>
<dbReference type="InterPro" id="IPR052298">
    <property type="entry name" value="ZMYND10"/>
</dbReference>
<comment type="caution">
    <text evidence="16">The sequence shown here is derived from an EMBL/GenBank/DDBJ whole genome shotgun (WGS) entry which is preliminary data.</text>
</comment>
<evidence type="ECO:0000313" key="17">
    <source>
        <dbReference type="Proteomes" id="UP000276133"/>
    </source>
</evidence>
<keyword evidence="7" id="KW-0479">Metal-binding</keyword>
<evidence type="ECO:0000256" key="13">
    <source>
        <dbReference type="ARBA" id="ARBA00045527"/>
    </source>
</evidence>
<feature type="domain" description="MYND-type" evidence="15">
    <location>
        <begin position="406"/>
        <end position="442"/>
    </location>
</feature>
<accession>A0A3M7QK85</accession>
<proteinExistence type="inferred from homology"/>
<evidence type="ECO:0000259" key="15">
    <source>
        <dbReference type="PROSITE" id="PS50865"/>
    </source>
</evidence>
<dbReference type="GO" id="GO:0120293">
    <property type="term" value="C:dynein axonemal particle"/>
    <property type="evidence" value="ECO:0007669"/>
    <property type="project" value="UniProtKB-SubCell"/>
</dbReference>
<keyword evidence="6" id="KW-0963">Cytoplasm</keyword>
<evidence type="ECO:0000256" key="8">
    <source>
        <dbReference type="ARBA" id="ARBA00022771"/>
    </source>
</evidence>
<evidence type="ECO:0000256" key="3">
    <source>
        <dbReference type="ARBA" id="ARBA00005373"/>
    </source>
</evidence>
<name>A0A3M7QK85_BRAPC</name>
<gene>
    <name evidence="16" type="ORF">BpHYR1_029740</name>
</gene>
<sequence>MASENSSQGNVLLPTEVEWYVQSLQTFSIEDIGSKKWSNQHEFLEKLNMQAIVSASANETEYVKDSLVTFEKMPILIHELITIELWNEKIFSQLFKIDFKPKNSFIIYLILYHEATLVNLLETVLYHSDVVQSMEDSIYDLIDYIQRKMSNQLRNFQLDREASKAKIKSIEDSYHSDDPLSELSEQNRKIQFEIVMKLYSIIRYIIDNLSSLPFGVTNRVLNKHDFVLILTQSIDFSLWSKTDKDGKLFKYIENKWKPISANDRFQLTKIEGQIWIALYELLLNPQCLQKYDYTEFKKNQVLKLRSHLNEIVIDQIPNLSHLQRFLEQLAISEPPAYKSDLIIEPVAEIYEGIVAKYRGKWKDLAKDQANTVLNPDDKEIQEKAKRWTEAFSNEVLESLIDEPAKCGECGQPAPKRCSRCQNEWYCRRECQVKNWPKHKKACDLIFETIKTIAKK</sequence>
<dbReference type="STRING" id="10195.A0A3M7QK85"/>
<keyword evidence="5" id="KW-1003">Cell membrane</keyword>
<dbReference type="PROSITE" id="PS01360">
    <property type="entry name" value="ZF_MYND_1"/>
    <property type="match status" value="1"/>
</dbReference>
<dbReference type="OrthoDB" id="432970at2759"/>
<dbReference type="PANTHER" id="PTHR13244:SF7">
    <property type="entry name" value="ZINC FINGER MYND DOMAIN-CONTAINING PROTEIN 10"/>
    <property type="match status" value="1"/>
</dbReference>
<keyword evidence="17" id="KW-1185">Reference proteome</keyword>
<protein>
    <recommendedName>
        <fullName evidence="4">Zinc finger MYND domain-containing protein 10</fullName>
    </recommendedName>
</protein>
<evidence type="ECO:0000256" key="2">
    <source>
        <dbReference type="ARBA" id="ARBA00004300"/>
    </source>
</evidence>
<keyword evidence="11" id="KW-0206">Cytoskeleton</keyword>
<dbReference type="GO" id="GO:0034451">
    <property type="term" value="C:centriolar satellite"/>
    <property type="evidence" value="ECO:0007669"/>
    <property type="project" value="TreeGrafter"/>
</dbReference>
<evidence type="ECO:0000256" key="9">
    <source>
        <dbReference type="ARBA" id="ARBA00022833"/>
    </source>
</evidence>
<evidence type="ECO:0000256" key="6">
    <source>
        <dbReference type="ARBA" id="ARBA00022490"/>
    </source>
</evidence>
<dbReference type="GO" id="GO:0008270">
    <property type="term" value="F:zinc ion binding"/>
    <property type="evidence" value="ECO:0007669"/>
    <property type="project" value="UniProtKB-KW"/>
</dbReference>
<dbReference type="GO" id="GO:0016324">
    <property type="term" value="C:apical plasma membrane"/>
    <property type="evidence" value="ECO:0007669"/>
    <property type="project" value="UniProtKB-SubCell"/>
</dbReference>